<dbReference type="NCBIfam" id="TIGR01451">
    <property type="entry name" value="B_ant_repeat"/>
    <property type="match status" value="2"/>
</dbReference>
<dbReference type="SUPFAM" id="SSF49401">
    <property type="entry name" value="Bacterial adhesins"/>
    <property type="match status" value="1"/>
</dbReference>
<feature type="domain" description="DUF11" evidence="1">
    <location>
        <begin position="378"/>
        <end position="420"/>
    </location>
</feature>
<proteinExistence type="predicted"/>
<comment type="caution">
    <text evidence="3">The sequence shown here is derived from an EMBL/GenBank/DDBJ whole genome shotgun (WGS) entry which is preliminary data.</text>
</comment>
<evidence type="ECO:0000313" key="4">
    <source>
        <dbReference type="Proteomes" id="UP001431217"/>
    </source>
</evidence>
<organism evidence="3 4">
    <name type="scientific">Luteimonas galliterrae</name>
    <dbReference type="NCBI Taxonomy" id="2940486"/>
    <lineage>
        <taxon>Bacteria</taxon>
        <taxon>Pseudomonadati</taxon>
        <taxon>Pseudomonadota</taxon>
        <taxon>Gammaproteobacteria</taxon>
        <taxon>Lysobacterales</taxon>
        <taxon>Lysobacteraceae</taxon>
        <taxon>Luteimonas</taxon>
    </lineage>
</organism>
<dbReference type="PANTHER" id="PTHR34819:SF3">
    <property type="entry name" value="CELL SURFACE PROTEIN"/>
    <property type="match status" value="1"/>
</dbReference>
<gene>
    <name evidence="3" type="ORF">M2650_07655</name>
</gene>
<dbReference type="EMBL" id="JAMBEP010000001">
    <property type="protein sequence ID" value="MCL1634506.1"/>
    <property type="molecule type" value="Genomic_DNA"/>
</dbReference>
<dbReference type="NCBIfam" id="TIGR04226">
    <property type="entry name" value="RrgB_K2N_iso_D2"/>
    <property type="match status" value="1"/>
</dbReference>
<accession>A0ABT0MI18</accession>
<feature type="domain" description="DUF3344" evidence="2">
    <location>
        <begin position="103"/>
        <end position="221"/>
    </location>
</feature>
<sequence>MSGHAMQNTISETVSRRRRWRTLVACLLLAALWAAAAPVFAQARSFARRFPAPMAQPVTVRGNIALIGNTSLSCPGTCTAQNGAGRNNGTNMTAVDVDTDGTTTNSSTATLNLPAGSTVLFAGLYWAGQTSTAAARNSVLLRTPASAGYATVSATNTDVISNAYQSFIDVTTTVAASGNGAYTVANVGLTPGDGQWAGWTLVVAYQNASGDLRNLSVFDGFQLADGVNSTIDVEVSGFITPRAPNPVNSDIGLVTYDGDRGQNDAGSSTASLQFGPNDTSLTPVSNAVNTVFDVFNSTISVDGTNVTAGRVPSYTNTLGIDIDVFRPNTPLPNESSSLVARIRGSSGDVNYPGIMTIATDVFEPEVVTNFSKSATDANGAPFRPGDEVTYSVNVANTGNDDAEIVVVTDPLPAGVTFVPGSIVVTNGPNAGPKTDAAGDDQVEFNGSQIVFRAGVGANSADGGVLEPSPTPTPTSATTIEFKVTINPDVANGTSIANVASIGYRSKSTGIPRTGNTPPASFTVVNEANLQITKTNTPANGPADGSADTVAAGSSVDYSIVVTNLGPSAANGAVVRDPAPTGLTCATAVCGSATNGAVCPSATGAALVSELQSAAGTVIPTMPLNGAVTFTLTCTVAP</sequence>
<dbReference type="Pfam" id="PF11824">
    <property type="entry name" value="DUF3344"/>
    <property type="match status" value="1"/>
</dbReference>
<dbReference type="RefSeq" id="WP_249473025.1">
    <property type="nucleotide sequence ID" value="NZ_JAMBEP010000001.1"/>
</dbReference>
<keyword evidence="4" id="KW-1185">Reference proteome</keyword>
<dbReference type="InterPro" id="IPR051172">
    <property type="entry name" value="Chlamydia_OmcB"/>
</dbReference>
<dbReference type="InterPro" id="IPR026466">
    <property type="entry name" value="Fim_isopep_form_D2_dom"/>
</dbReference>
<evidence type="ECO:0000259" key="1">
    <source>
        <dbReference type="Pfam" id="PF01345"/>
    </source>
</evidence>
<evidence type="ECO:0000259" key="2">
    <source>
        <dbReference type="Pfam" id="PF11824"/>
    </source>
</evidence>
<reference evidence="3 4" key="1">
    <citation type="submission" date="2022-05" db="EMBL/GenBank/DDBJ databases">
        <title>Luteimonas sp. SX5, whole genome shotgun sequencing project.</title>
        <authorList>
            <person name="Zhao G."/>
            <person name="Shen L."/>
        </authorList>
    </citation>
    <scope>NUCLEOTIDE SEQUENCE [LARGE SCALE GENOMIC DNA]</scope>
    <source>
        <strain evidence="3 4">SX5</strain>
    </source>
</reference>
<name>A0ABT0MI18_9GAMM</name>
<dbReference type="PANTHER" id="PTHR34819">
    <property type="entry name" value="LARGE CYSTEINE-RICH PERIPLASMIC PROTEIN OMCB"/>
    <property type="match status" value="1"/>
</dbReference>
<protein>
    <submittedName>
        <fullName evidence="3">Isopeptide-forming domain-containing fimbrial protein</fullName>
    </submittedName>
</protein>
<feature type="domain" description="DUF11" evidence="1">
    <location>
        <begin position="545"/>
        <end position="635"/>
    </location>
</feature>
<dbReference type="InterPro" id="IPR008966">
    <property type="entry name" value="Adhesion_dom_sf"/>
</dbReference>
<dbReference type="InterPro" id="IPR021779">
    <property type="entry name" value="DUF3344"/>
</dbReference>
<dbReference type="InterPro" id="IPR001434">
    <property type="entry name" value="OmcB-like_DUF11"/>
</dbReference>
<evidence type="ECO:0000313" key="3">
    <source>
        <dbReference type="EMBL" id="MCL1634506.1"/>
    </source>
</evidence>
<dbReference type="Proteomes" id="UP001431217">
    <property type="component" value="Unassembled WGS sequence"/>
</dbReference>
<dbReference type="Pfam" id="PF01345">
    <property type="entry name" value="DUF11"/>
    <property type="match status" value="2"/>
</dbReference>
<dbReference type="InterPro" id="IPR047589">
    <property type="entry name" value="DUF11_rpt"/>
</dbReference>
<dbReference type="Gene3D" id="2.60.40.740">
    <property type="match status" value="1"/>
</dbReference>